<dbReference type="EMBL" id="FMUN01000003">
    <property type="protein sequence ID" value="SCY17126.1"/>
    <property type="molecule type" value="Genomic_DNA"/>
</dbReference>
<dbReference type="PANTHER" id="PTHR34989">
    <property type="entry name" value="PROTEIN HDED"/>
    <property type="match status" value="1"/>
</dbReference>
<evidence type="ECO:0000313" key="3">
    <source>
        <dbReference type="Proteomes" id="UP000183104"/>
    </source>
</evidence>
<dbReference type="PANTHER" id="PTHR34989:SF1">
    <property type="entry name" value="PROTEIN HDED"/>
    <property type="match status" value="1"/>
</dbReference>
<keyword evidence="1" id="KW-0472">Membrane</keyword>
<feature type="transmembrane region" description="Helical" evidence="1">
    <location>
        <begin position="24"/>
        <end position="44"/>
    </location>
</feature>
<keyword evidence="1" id="KW-0812">Transmembrane</keyword>
<feature type="transmembrane region" description="Helical" evidence="1">
    <location>
        <begin position="80"/>
        <end position="99"/>
    </location>
</feature>
<proteinExistence type="predicted"/>
<accession>A0A0P9ECX8</accession>
<keyword evidence="1" id="KW-1133">Transmembrane helix</keyword>
<evidence type="ECO:0000256" key="1">
    <source>
        <dbReference type="SAM" id="Phobius"/>
    </source>
</evidence>
<sequence length="198" mass="21304">MAVSLEDAAQAMREALRETVRRHWLWHLIQGGCMGVAGLLALAYPLLSSVAMVAILGWILIISGLVQAISLIGARHVPHFWIQLISVVLSVLIGWLFLLQPREGLATMSLLLVVYLMVEGISKVVFSLTIRPIPNWQWVLGSGILGLVLAAFLLGNLPVSAGWVLGVLLGLHLLAEGSAIGYLAWNSRVSGASTEPSQ</sequence>
<gene>
    <name evidence="2" type="ORF">SAMN05661077_1428</name>
</gene>
<feature type="transmembrane region" description="Helical" evidence="1">
    <location>
        <begin position="105"/>
        <end position="126"/>
    </location>
</feature>
<feature type="transmembrane region" description="Helical" evidence="1">
    <location>
        <begin position="163"/>
        <end position="185"/>
    </location>
</feature>
<organism evidence="2 3">
    <name type="scientific">Thiohalorhabdus denitrificans</name>
    <dbReference type="NCBI Taxonomy" id="381306"/>
    <lineage>
        <taxon>Bacteria</taxon>
        <taxon>Pseudomonadati</taxon>
        <taxon>Pseudomonadota</taxon>
        <taxon>Gammaproteobacteria</taxon>
        <taxon>Thiohalorhabdales</taxon>
        <taxon>Thiohalorhabdaceae</taxon>
        <taxon>Thiohalorhabdus</taxon>
    </lineage>
</organism>
<dbReference type="Proteomes" id="UP000183104">
    <property type="component" value="Unassembled WGS sequence"/>
</dbReference>
<reference evidence="3" key="1">
    <citation type="submission" date="2016-10" db="EMBL/GenBank/DDBJ databases">
        <authorList>
            <person name="Varghese N."/>
        </authorList>
    </citation>
    <scope>NUCLEOTIDE SEQUENCE [LARGE SCALE GENOMIC DNA]</scope>
    <source>
        <strain evidence="3">HL 19</strain>
    </source>
</reference>
<feature type="transmembrane region" description="Helical" evidence="1">
    <location>
        <begin position="50"/>
        <end position="73"/>
    </location>
</feature>
<name>A0A0P9ECX8_9GAMM</name>
<dbReference type="InterPro" id="IPR005325">
    <property type="entry name" value="DUF308_memb"/>
</dbReference>
<evidence type="ECO:0000313" key="2">
    <source>
        <dbReference type="EMBL" id="SCY17126.1"/>
    </source>
</evidence>
<dbReference type="AlphaFoldDB" id="A0A0P9ECX8"/>
<dbReference type="OrthoDB" id="9815400at2"/>
<feature type="transmembrane region" description="Helical" evidence="1">
    <location>
        <begin position="138"/>
        <end position="157"/>
    </location>
</feature>
<dbReference type="InterPro" id="IPR052712">
    <property type="entry name" value="Acid_resist_chaperone_HdeD"/>
</dbReference>
<keyword evidence="3" id="KW-1185">Reference proteome</keyword>
<dbReference type="Pfam" id="PF03729">
    <property type="entry name" value="DUF308"/>
    <property type="match status" value="1"/>
</dbReference>
<dbReference type="GO" id="GO:0005886">
    <property type="term" value="C:plasma membrane"/>
    <property type="evidence" value="ECO:0007669"/>
    <property type="project" value="TreeGrafter"/>
</dbReference>
<protein>
    <submittedName>
        <fullName evidence="2">Uncharacterized membrane protein HdeD, DUF308 family</fullName>
    </submittedName>
</protein>
<dbReference type="RefSeq" id="WP_054966141.1">
    <property type="nucleotide sequence ID" value="NZ_FMUN01000003.1"/>
</dbReference>